<evidence type="ECO:0000313" key="3">
    <source>
        <dbReference type="Proteomes" id="UP001207742"/>
    </source>
</evidence>
<feature type="signal peptide" evidence="1">
    <location>
        <begin position="1"/>
        <end position="23"/>
    </location>
</feature>
<dbReference type="InterPro" id="IPR010870">
    <property type="entry name" value="Porin_O/P"/>
</dbReference>
<accession>A0ABT3IEV6</accession>
<feature type="chain" id="PRO_5047372366" evidence="1">
    <location>
        <begin position="24"/>
        <end position="395"/>
    </location>
</feature>
<reference evidence="2 3" key="1">
    <citation type="submission" date="2022-10" db="EMBL/GenBank/DDBJ databases">
        <title>Chitinophaga nivalis PC15 sp. nov., isolated from Pyeongchang county, South Korea.</title>
        <authorList>
            <person name="Trinh H.N."/>
        </authorList>
    </citation>
    <scope>NUCLEOTIDE SEQUENCE [LARGE SCALE GENOMIC DNA]</scope>
    <source>
        <strain evidence="2 3">PC14</strain>
    </source>
</reference>
<evidence type="ECO:0000313" key="2">
    <source>
        <dbReference type="EMBL" id="MCW3482487.1"/>
    </source>
</evidence>
<dbReference type="RefSeq" id="WP_264726905.1">
    <property type="nucleotide sequence ID" value="NZ_JAPDNR010000001.1"/>
</dbReference>
<dbReference type="Proteomes" id="UP001207742">
    <property type="component" value="Unassembled WGS sequence"/>
</dbReference>
<dbReference type="EMBL" id="JAPDNS010000001">
    <property type="protein sequence ID" value="MCW3482487.1"/>
    <property type="molecule type" value="Genomic_DNA"/>
</dbReference>
<comment type="caution">
    <text evidence="2">The sequence shown here is derived from an EMBL/GenBank/DDBJ whole genome shotgun (WGS) entry which is preliminary data.</text>
</comment>
<organism evidence="2 3">
    <name type="scientific">Chitinophaga nivalis</name>
    <dbReference type="NCBI Taxonomy" id="2991709"/>
    <lineage>
        <taxon>Bacteria</taxon>
        <taxon>Pseudomonadati</taxon>
        <taxon>Bacteroidota</taxon>
        <taxon>Chitinophagia</taxon>
        <taxon>Chitinophagales</taxon>
        <taxon>Chitinophagaceae</taxon>
        <taxon>Chitinophaga</taxon>
    </lineage>
</organism>
<evidence type="ECO:0000256" key="1">
    <source>
        <dbReference type="SAM" id="SignalP"/>
    </source>
</evidence>
<protein>
    <submittedName>
        <fullName evidence="2">Porin</fullName>
    </submittedName>
</protein>
<name>A0ABT3IEV6_9BACT</name>
<dbReference type="Pfam" id="PF07396">
    <property type="entry name" value="Porin_O_P"/>
    <property type="match status" value="1"/>
</dbReference>
<proteinExistence type="predicted"/>
<keyword evidence="1" id="KW-0732">Signal</keyword>
<keyword evidence="3" id="KW-1185">Reference proteome</keyword>
<gene>
    <name evidence="2" type="ORF">OL497_01150</name>
</gene>
<sequence length="395" mass="45260">MMHLRSFVMLCVFLAFFITPARAQDSLKEQRSTLIKTNNTFLDYVDINLLLRSSLDIPLGGDAPPAAIRMKEMRFEVRGDLPTIPLAYRLRFRLNRTSEQRAFDNAPGAIDIALVDYQFGKRKNWVVSVGKQAAYVGSWEFENNPTYEYEYSEFVNNQLNLFAMGIRLGYQISPTQTVHLQVQNTFNESFDRLYELSGYNKTGRTASKLPLGLILAWQGKFFGDKLQTFYSGNLSQVAKNEVNQSLVLGHKWNLKSFTGYLDLHTSNFGVDYVNIASPSINNYRNNPVRTYASDINYKAAILRLNYEFVPRFFLTAKFFFETASDRKDNTIGKNFRDNIGLLGGLEFQPIKSQNMRMFGYFFNNQKKYHGVVGAANPDISSNMVSLGFFYFVNVL</sequence>